<evidence type="ECO:0000313" key="3">
    <source>
        <dbReference type="Proteomes" id="UP000051008"/>
    </source>
</evidence>
<dbReference type="SUPFAM" id="SSF56112">
    <property type="entry name" value="Protein kinase-like (PK-like)"/>
    <property type="match status" value="1"/>
</dbReference>
<dbReference type="PATRIC" id="fig|1423718.3.peg.1569"/>
<dbReference type="Proteomes" id="UP000051008">
    <property type="component" value="Unassembled WGS sequence"/>
</dbReference>
<keyword evidence="3" id="KW-1185">Reference proteome</keyword>
<evidence type="ECO:0000259" key="1">
    <source>
        <dbReference type="Pfam" id="PF01636"/>
    </source>
</evidence>
<dbReference type="EMBL" id="AYYP01000019">
    <property type="protein sequence ID" value="KRM65151.1"/>
    <property type="molecule type" value="Genomic_DNA"/>
</dbReference>
<reference evidence="2 3" key="1">
    <citation type="journal article" date="2015" name="Genome Announc.">
        <title>Expanding the biotechnology potential of lactobacilli through comparative genomics of 213 strains and associated genera.</title>
        <authorList>
            <person name="Sun Z."/>
            <person name="Harris H.M."/>
            <person name="McCann A."/>
            <person name="Guo C."/>
            <person name="Argimon S."/>
            <person name="Zhang W."/>
            <person name="Yang X."/>
            <person name="Jeffery I.B."/>
            <person name="Cooney J.C."/>
            <person name="Kagawa T.F."/>
            <person name="Liu W."/>
            <person name="Song Y."/>
            <person name="Salvetti E."/>
            <person name="Wrobel A."/>
            <person name="Rasinkangas P."/>
            <person name="Parkhill J."/>
            <person name="Rea M.C."/>
            <person name="O'Sullivan O."/>
            <person name="Ritari J."/>
            <person name="Douillard F.P."/>
            <person name="Paul Ross R."/>
            <person name="Yang R."/>
            <person name="Briner A.E."/>
            <person name="Felis G.E."/>
            <person name="de Vos W.M."/>
            <person name="Barrangou R."/>
            <person name="Klaenhammer T.R."/>
            <person name="Caufield P.W."/>
            <person name="Cui Y."/>
            <person name="Zhang H."/>
            <person name="O'Toole P.W."/>
        </authorList>
    </citation>
    <scope>NUCLEOTIDE SEQUENCE [LARGE SCALE GENOMIC DNA]</scope>
    <source>
        <strain evidence="2 3">DSM 20509</strain>
    </source>
</reference>
<evidence type="ECO:0000313" key="2">
    <source>
        <dbReference type="EMBL" id="KRM65151.1"/>
    </source>
</evidence>
<dbReference type="InterPro" id="IPR002575">
    <property type="entry name" value="Aminoglycoside_PTrfase"/>
</dbReference>
<dbReference type="InterPro" id="IPR052077">
    <property type="entry name" value="CcrZ_PhaseVar_Mediator"/>
</dbReference>
<dbReference type="RefSeq" id="WP_056976410.1">
    <property type="nucleotide sequence ID" value="NZ_AYYP01000019.1"/>
</dbReference>
<gene>
    <name evidence="2" type="ORF">FC14_GL001504</name>
</gene>
<keyword evidence="2" id="KW-0808">Transferase</keyword>
<accession>A0A0R2AE73</accession>
<name>A0A0R2AE73_9LACO</name>
<dbReference type="OrthoDB" id="3171511at2"/>
<comment type="caution">
    <text evidence="2">The sequence shown here is derived from an EMBL/GenBank/DDBJ whole genome shotgun (WGS) entry which is preliminary data.</text>
</comment>
<dbReference type="PANTHER" id="PTHR40086:SF1">
    <property type="entry name" value="CELL CYCLE REGULATOR CCRZ"/>
    <property type="match status" value="1"/>
</dbReference>
<organism evidence="2 3">
    <name type="scientific">Ligilactobacillus agilis DSM 20509</name>
    <dbReference type="NCBI Taxonomy" id="1423718"/>
    <lineage>
        <taxon>Bacteria</taxon>
        <taxon>Bacillati</taxon>
        <taxon>Bacillota</taxon>
        <taxon>Bacilli</taxon>
        <taxon>Lactobacillales</taxon>
        <taxon>Lactobacillaceae</taxon>
        <taxon>Ligilactobacillus</taxon>
    </lineage>
</organism>
<sequence>MDFDLENGWRILPIDGDTGTAYMGIRQQEKLFLKRNTSPFLAALSIEGITPRLVWTKRMTTGDTLTAQEWLNGRCLHKAEMDSEAVSALLYRLHHSALLKRMLKQVGGQVVTPEELLQRYFRGLPQDLRHHPLLKTVANRLRAKQPQVKRSNYEVCHGDLNHKNWLLSDQGNLFLVDWESAVIADPAYDLSMLMCQYVPRNNWQQWLQTYQANGQEQPSGDLMLRINWYSFCYLLLQIKAKHQRGHFHEMNQDIIKLDEVVKKQTDI</sequence>
<feature type="domain" description="Aminoglycoside phosphotransferase" evidence="1">
    <location>
        <begin position="40"/>
        <end position="214"/>
    </location>
</feature>
<dbReference type="AlphaFoldDB" id="A0A0R2AE73"/>
<dbReference type="InterPro" id="IPR011009">
    <property type="entry name" value="Kinase-like_dom_sf"/>
</dbReference>
<dbReference type="PANTHER" id="PTHR40086">
    <property type="entry name" value="PHOSPHOTRANSFERASE YTMP-RELATED"/>
    <property type="match status" value="1"/>
</dbReference>
<dbReference type="GO" id="GO:0016740">
    <property type="term" value="F:transferase activity"/>
    <property type="evidence" value="ECO:0007669"/>
    <property type="project" value="UniProtKB-KW"/>
</dbReference>
<protein>
    <submittedName>
        <fullName evidence="2">Phosphotransferase family protein</fullName>
    </submittedName>
</protein>
<proteinExistence type="predicted"/>
<dbReference type="Pfam" id="PF01636">
    <property type="entry name" value="APH"/>
    <property type="match status" value="1"/>
</dbReference>
<dbReference type="Gene3D" id="3.90.1200.10">
    <property type="match status" value="1"/>
</dbReference>